<dbReference type="HOGENOM" id="CLU_2601025_0_0_6"/>
<sequence>MKLKSLQQEQGDRYRLTFDSGEVTSVDLRDLIAHHVSEEQLQTAHLDSEWGCLEFNEGHVDIPPKTLYHFACQQRDRQVA</sequence>
<keyword evidence="2" id="KW-1185">Reference proteome</keyword>
<accession>H8Z0S4</accession>
<dbReference type="EMBL" id="JH603169">
    <property type="protein sequence ID" value="EIC21306.1"/>
    <property type="molecule type" value="Genomic_DNA"/>
</dbReference>
<evidence type="ECO:0000313" key="1">
    <source>
        <dbReference type="EMBL" id="EIC21306.1"/>
    </source>
</evidence>
<evidence type="ECO:0000313" key="2">
    <source>
        <dbReference type="Proteomes" id="UP000002964"/>
    </source>
</evidence>
<dbReference type="Proteomes" id="UP000002964">
    <property type="component" value="Unassembled WGS sequence"/>
</dbReference>
<dbReference type="STRING" id="631362.Thi970DRAFT_01509"/>
<dbReference type="Gene3D" id="3.30.2020.10">
    <property type="entry name" value="NE0471-like N-terminal domain"/>
    <property type="match status" value="1"/>
</dbReference>
<reference evidence="2" key="1">
    <citation type="submission" date="2011-06" db="EMBL/GenBank/DDBJ databases">
        <authorList>
            <consortium name="US DOE Joint Genome Institute (JGI-PGF)"/>
            <person name="Lucas S."/>
            <person name="Han J."/>
            <person name="Lapidus A."/>
            <person name="Cheng J.-F."/>
            <person name="Goodwin L."/>
            <person name="Pitluck S."/>
            <person name="Peters L."/>
            <person name="Land M.L."/>
            <person name="Hauser L."/>
            <person name="Vogl K."/>
            <person name="Liu Z."/>
            <person name="Overmann J."/>
            <person name="Frigaard N.-U."/>
            <person name="Bryant D.A."/>
            <person name="Woyke T.J."/>
        </authorList>
    </citation>
    <scope>NUCLEOTIDE SEQUENCE [LARGE SCALE GENOMIC DNA]</scope>
    <source>
        <strain evidence="2">970</strain>
    </source>
</reference>
<proteinExistence type="predicted"/>
<dbReference type="AlphaFoldDB" id="H8Z0S4"/>
<gene>
    <name evidence="1" type="ORF">Thi970DRAFT_01509</name>
</gene>
<dbReference type="InterPro" id="IPR036782">
    <property type="entry name" value="NE0471-like_N"/>
</dbReference>
<dbReference type="eggNOG" id="ENOG502ZE09">
    <property type="taxonomic scope" value="Bacteria"/>
</dbReference>
<evidence type="ECO:0008006" key="3">
    <source>
        <dbReference type="Google" id="ProtNLM"/>
    </source>
</evidence>
<reference evidence="1 2" key="2">
    <citation type="submission" date="2011-11" db="EMBL/GenBank/DDBJ databases">
        <authorList>
            <consortium name="US DOE Joint Genome Institute"/>
            <person name="Lucas S."/>
            <person name="Han J."/>
            <person name="Lapidus A."/>
            <person name="Cheng J.-F."/>
            <person name="Goodwin L."/>
            <person name="Pitluck S."/>
            <person name="Peters L."/>
            <person name="Ovchinnikova G."/>
            <person name="Zhang X."/>
            <person name="Detter J.C."/>
            <person name="Han C."/>
            <person name="Tapia R."/>
            <person name="Land M."/>
            <person name="Hauser L."/>
            <person name="Kyrpides N."/>
            <person name="Ivanova N."/>
            <person name="Pagani I."/>
            <person name="Vogl K."/>
            <person name="Liu Z."/>
            <person name="Overmann J."/>
            <person name="Frigaard N.-U."/>
            <person name="Bryant D."/>
            <person name="Woyke T."/>
        </authorList>
    </citation>
    <scope>NUCLEOTIDE SEQUENCE [LARGE SCALE GENOMIC DNA]</scope>
    <source>
        <strain evidence="1 2">970</strain>
    </source>
</reference>
<dbReference type="SUPFAM" id="SSF143880">
    <property type="entry name" value="NE0471 N-terminal domain-like"/>
    <property type="match status" value="1"/>
</dbReference>
<dbReference type="RefSeq" id="WP_009147891.1">
    <property type="nucleotide sequence ID" value="NZ_CP121471.1"/>
</dbReference>
<protein>
    <recommendedName>
        <fullName evidence="3">DUF2442 domain-containing protein</fullName>
    </recommendedName>
</protein>
<organism evidence="1 2">
    <name type="scientific">Thiorhodovibrio frisius</name>
    <dbReference type="NCBI Taxonomy" id="631362"/>
    <lineage>
        <taxon>Bacteria</taxon>
        <taxon>Pseudomonadati</taxon>
        <taxon>Pseudomonadota</taxon>
        <taxon>Gammaproteobacteria</taxon>
        <taxon>Chromatiales</taxon>
        <taxon>Chromatiaceae</taxon>
        <taxon>Thiorhodovibrio</taxon>
    </lineage>
</organism>
<dbReference type="OrthoDB" id="5570386at2"/>
<name>H8Z0S4_9GAMM</name>
<dbReference type="InterPro" id="IPR018841">
    <property type="entry name" value="DUF2442"/>
</dbReference>
<dbReference type="Pfam" id="PF10387">
    <property type="entry name" value="DUF2442"/>
    <property type="match status" value="1"/>
</dbReference>